<dbReference type="EMBL" id="BMWW01000003">
    <property type="protein sequence ID" value="GGY86829.1"/>
    <property type="molecule type" value="Genomic_DNA"/>
</dbReference>
<evidence type="ECO:0000313" key="7">
    <source>
        <dbReference type="EMBL" id="QBQ39054.1"/>
    </source>
</evidence>
<proteinExistence type="predicted"/>
<gene>
    <name evidence="7" type="ORF">E1742_25085</name>
    <name evidence="6" type="ORF">GCM10007388_20160</name>
</gene>
<dbReference type="InterPro" id="IPR011050">
    <property type="entry name" value="Pectin_lyase_fold/virulence"/>
</dbReference>
<dbReference type="GO" id="GO:0005576">
    <property type="term" value="C:extracellular region"/>
    <property type="evidence" value="ECO:0007669"/>
    <property type="project" value="UniProtKB-SubCell"/>
</dbReference>
<dbReference type="PANTHER" id="PTHR12338:SF8">
    <property type="entry name" value="HEME_HEMOPEXIN-BINDING PROTEIN"/>
    <property type="match status" value="1"/>
</dbReference>
<dbReference type="Proteomes" id="UP000619512">
    <property type="component" value="Unassembled WGS sequence"/>
</dbReference>
<dbReference type="PANTHER" id="PTHR12338">
    <property type="entry name" value="AUTOTRANSPORTER"/>
    <property type="match status" value="1"/>
</dbReference>
<reference evidence="6" key="3">
    <citation type="submission" date="2022-12" db="EMBL/GenBank/DDBJ databases">
        <authorList>
            <person name="Sun Q."/>
            <person name="Kim S."/>
        </authorList>
    </citation>
    <scope>NUCLEOTIDE SEQUENCE</scope>
    <source>
        <strain evidence="6">KCTC 12344</strain>
    </source>
</reference>
<evidence type="ECO:0000313" key="9">
    <source>
        <dbReference type="Proteomes" id="UP000619512"/>
    </source>
</evidence>
<sequence>MNNIYRSIWNDAAGTFVAVSEHAKGAGKPSSGATGLAMTALTMTALALSLMMIGTGAHAAPTGGVVMAGTATIGGTPGSMVITQTTPNAAINWQNFNVAAGESVRFVQPGSNAVALNRVLGSDPSSILGTLSANGKVFLINPNGILFGKGATVNVGGLVASSLALGDADFMAGRYNFAGTGTGAVTNLGTINAPGGYVALLGAQVGNDGIIAARLGSVALAAGSAITLDVAGDGLLNVGISQGAVDALVRNGGLIQADGGQVLLSARAAGGLLQGAVNNSGAIEARSLEQRNGTIRLTGDAATGTVQVGGTLDASGLAAGETGGTVQVLGNSVNLAGAIVDASGDAGGGLVHIGGGFHGDTAIAQAHDTVVDGGAVHADAIGSGNGGRIAVWSAGDTAVNATLTARGGARGGDGGFIETSGKNVVLGSGTHVNTLAPHGRTGAWLLDPVNWTIAAAGGDETPDDVTASLASSDRLITATNDITVADAVVWTTGQKLQLDAGHDVRINAAMTASTAGSAMVLIAGNDVLVNAALTASAMGSRIELTGGRDVTSTAAVTASAANAKIAMSAGRNLSVAAVTADGGGSADLVARGDVVANGQISADNGVVTLIADNDGTGPGIAGGTVRFIEPASVSAMATTIRFNPATYTGTTTEIAAYTDKVASGTIDARAWVFGQADNKVYDGNNAATLSLRGDPHTGNSVALVAGNATFDNKNVGTAKPVAFTGYTLGGADAAKFALFAPFGTTAGSGTTAADITPRPLMVTATGTNKTYDGNRNDVVALADNRVAGDLLDLTATAANFVDPNVGDGKAVSVTGIGISGADAANYTANATAATTANITPAPLTVRANDATKTYGQTLVLSPSAFTQTGLVNGETIGSVNPASAGTVASASVAGSPYAIVPGAADGGTFTPSNYAITYLNGTLVIQQAPLTVTADSVTRAYDESVALTGFTTSGLANGETVGSVTQTSPGTVASSATPGTYMITPSDATGGTFTPGNYAITYTRGTLTVQAAAVAPPVAPPPVAPPVVVPPVVEPPVIVPPVVVPPAVVPPVTPPAPVTPPPSTPALPPAPPAPTAPATPPTPSSGAAQPYPPVQTPISNVPVATRDTAAPVIVLAPSEVGLQTLSLPPRFDEPRPDVPAAPVPVQVPTASTDVPVPVQVPTASTDVPVPVQVPTASPDAPAGKPPSEPATTVPAHRIRKQDRN</sequence>
<dbReference type="InterPro" id="IPR041286">
    <property type="entry name" value="MBG_2"/>
</dbReference>
<reference evidence="7 8" key="2">
    <citation type="submission" date="2019-03" db="EMBL/GenBank/DDBJ databases">
        <title>Draft Genome Sequences of Six Type Strains of the Genus Massilia.</title>
        <authorList>
            <person name="Miess H."/>
            <person name="Frediansyhah A."/>
            <person name="Gross H."/>
        </authorList>
    </citation>
    <scope>NUCLEOTIDE SEQUENCE [LARGE SCALE GENOMIC DNA]</scope>
    <source>
        <strain evidence="7 8">DSM 17505</strain>
    </source>
</reference>
<dbReference type="Pfam" id="PF18657">
    <property type="entry name" value="YDG"/>
    <property type="match status" value="2"/>
</dbReference>
<protein>
    <submittedName>
        <fullName evidence="7">Filamentous hemagglutinin N-terminal domain-containing protein</fullName>
    </submittedName>
</protein>
<dbReference type="EMBL" id="CP038026">
    <property type="protein sequence ID" value="QBQ39054.1"/>
    <property type="molecule type" value="Genomic_DNA"/>
</dbReference>
<evidence type="ECO:0000256" key="2">
    <source>
        <dbReference type="ARBA" id="ARBA00022525"/>
    </source>
</evidence>
<evidence type="ECO:0000256" key="4">
    <source>
        <dbReference type="SAM" id="MobiDB-lite"/>
    </source>
</evidence>
<keyword evidence="2" id="KW-0964">Secreted</keyword>
<dbReference type="InterPro" id="IPR012334">
    <property type="entry name" value="Pectin_lyas_fold"/>
</dbReference>
<accession>A0A4P7BJG4</accession>
<dbReference type="RefSeq" id="WP_134387748.1">
    <property type="nucleotide sequence ID" value="NZ_BMWW01000003.1"/>
</dbReference>
<comment type="subcellular location">
    <subcellularLocation>
        <location evidence="1">Secreted</location>
    </subcellularLocation>
</comment>
<dbReference type="InterPro" id="IPR008638">
    <property type="entry name" value="FhaB/CdiA-like_TPS"/>
</dbReference>
<keyword evidence="8" id="KW-1185">Reference proteome</keyword>
<dbReference type="NCBIfam" id="TIGR01901">
    <property type="entry name" value="adhes_NPXG"/>
    <property type="match status" value="1"/>
</dbReference>
<feature type="domain" description="Filamentous haemagglutinin FhaB/tRNA nuclease CdiA-like TPS" evidence="5">
    <location>
        <begin position="57"/>
        <end position="169"/>
    </location>
</feature>
<dbReference type="InterPro" id="IPR050909">
    <property type="entry name" value="Bact_Autotransporter_VF"/>
</dbReference>
<dbReference type="Gene3D" id="2.160.20.10">
    <property type="entry name" value="Single-stranded right-handed beta-helix, Pectin lyase-like"/>
    <property type="match status" value="1"/>
</dbReference>
<dbReference type="InterPro" id="IPR024973">
    <property type="entry name" value="ESPR"/>
</dbReference>
<dbReference type="Pfam" id="PF13018">
    <property type="entry name" value="ESPR"/>
    <property type="match status" value="1"/>
</dbReference>
<feature type="region of interest" description="Disordered" evidence="4">
    <location>
        <begin position="1126"/>
        <end position="1204"/>
    </location>
</feature>
<dbReference type="InterPro" id="IPR041248">
    <property type="entry name" value="YDG"/>
</dbReference>
<dbReference type="SMART" id="SM00912">
    <property type="entry name" value="Haemagg_act"/>
    <property type="match status" value="1"/>
</dbReference>
<dbReference type="Pfam" id="PF18676">
    <property type="entry name" value="MBG_2"/>
    <property type="match status" value="2"/>
</dbReference>
<feature type="compositionally biased region" description="Pro residues" evidence="4">
    <location>
        <begin position="1056"/>
        <end position="1083"/>
    </location>
</feature>
<evidence type="ECO:0000313" key="6">
    <source>
        <dbReference type="EMBL" id="GGY86829.1"/>
    </source>
</evidence>
<evidence type="ECO:0000256" key="3">
    <source>
        <dbReference type="ARBA" id="ARBA00022729"/>
    </source>
</evidence>
<dbReference type="AlphaFoldDB" id="A0A4P7BJG4"/>
<dbReference type="SUPFAM" id="SSF51126">
    <property type="entry name" value="Pectin lyase-like"/>
    <property type="match status" value="1"/>
</dbReference>
<feature type="region of interest" description="Disordered" evidence="4">
    <location>
        <begin position="1056"/>
        <end position="1099"/>
    </location>
</feature>
<evidence type="ECO:0000259" key="5">
    <source>
        <dbReference type="SMART" id="SM00912"/>
    </source>
</evidence>
<dbReference type="OrthoDB" id="218680at2"/>
<evidence type="ECO:0000313" key="8">
    <source>
        <dbReference type="Proteomes" id="UP000294359"/>
    </source>
</evidence>
<dbReference type="Pfam" id="PF05860">
    <property type="entry name" value="TPS"/>
    <property type="match status" value="1"/>
</dbReference>
<dbReference type="Proteomes" id="UP000294359">
    <property type="component" value="Chromosome"/>
</dbReference>
<organism evidence="6 9">
    <name type="scientific">Pseudoduganella plicata</name>
    <dbReference type="NCBI Taxonomy" id="321984"/>
    <lineage>
        <taxon>Bacteria</taxon>
        <taxon>Pseudomonadati</taxon>
        <taxon>Pseudomonadota</taxon>
        <taxon>Betaproteobacteria</taxon>
        <taxon>Burkholderiales</taxon>
        <taxon>Oxalobacteraceae</taxon>
        <taxon>Telluria group</taxon>
        <taxon>Pseudoduganella</taxon>
    </lineage>
</organism>
<keyword evidence="3" id="KW-0732">Signal</keyword>
<reference evidence="6" key="1">
    <citation type="journal article" date="2014" name="Int. J. Syst. Evol. Microbiol.">
        <title>Complete genome sequence of Corynebacterium casei LMG S-19264T (=DSM 44701T), isolated from a smear-ripened cheese.</title>
        <authorList>
            <consortium name="US DOE Joint Genome Institute (JGI-PGF)"/>
            <person name="Walter F."/>
            <person name="Albersmeier A."/>
            <person name="Kalinowski J."/>
            <person name="Ruckert C."/>
        </authorList>
    </citation>
    <scope>NUCLEOTIDE SEQUENCE</scope>
    <source>
        <strain evidence="6">KCTC 12344</strain>
    </source>
</reference>
<evidence type="ECO:0000256" key="1">
    <source>
        <dbReference type="ARBA" id="ARBA00004613"/>
    </source>
</evidence>
<name>A0A4P7BJG4_9BURK</name>